<proteinExistence type="predicted"/>
<reference evidence="1" key="1">
    <citation type="submission" date="2022-06" db="EMBL/GenBank/DDBJ databases">
        <title>Dynamics of rice microbiomes reveals core vertical transmitted seed endophytes.</title>
        <authorList>
            <person name="Liao K."/>
            <person name="Zhang X."/>
        </authorList>
    </citation>
    <scope>NUCLEOTIDE SEQUENCE</scope>
    <source>
        <strain evidence="1">JT1-17</strain>
    </source>
</reference>
<evidence type="ECO:0000313" key="1">
    <source>
        <dbReference type="EMBL" id="MCW0342251.1"/>
    </source>
</evidence>
<dbReference type="EMBL" id="JANFVX010000001">
    <property type="protein sequence ID" value="MCW0342251.1"/>
    <property type="molecule type" value="Genomic_DNA"/>
</dbReference>
<organism evidence="1 2">
    <name type="scientific">Pantoea ananas</name>
    <name type="common">Erwinia uredovora</name>
    <dbReference type="NCBI Taxonomy" id="553"/>
    <lineage>
        <taxon>Bacteria</taxon>
        <taxon>Pseudomonadati</taxon>
        <taxon>Pseudomonadota</taxon>
        <taxon>Gammaproteobacteria</taxon>
        <taxon>Enterobacterales</taxon>
        <taxon>Erwiniaceae</taxon>
        <taxon>Pantoea</taxon>
    </lineage>
</organism>
<sequence>MTAIRPITRTVTTINNGYILAPFGDARESLFIMGSFRVKLLSFLDQPSYKPQIPA</sequence>
<name>A0AAJ1FQ05_PANAN</name>
<gene>
    <name evidence="1" type="ORF">NB703_000344</name>
</gene>
<evidence type="ECO:0000313" key="2">
    <source>
        <dbReference type="Proteomes" id="UP001208888"/>
    </source>
</evidence>
<protein>
    <submittedName>
        <fullName evidence="1">Uncharacterized protein</fullName>
    </submittedName>
</protein>
<dbReference type="AlphaFoldDB" id="A0AAJ1FQ05"/>
<comment type="caution">
    <text evidence="1">The sequence shown here is derived from an EMBL/GenBank/DDBJ whole genome shotgun (WGS) entry which is preliminary data.</text>
</comment>
<accession>A0AAJ1FQ05</accession>
<dbReference type="Proteomes" id="UP001208888">
    <property type="component" value="Unassembled WGS sequence"/>
</dbReference>